<sequence>MTDTRQLAVDLFNGVWTLLEKPDRTAEDDDRMLHMAHASRFH</sequence>
<evidence type="ECO:0000313" key="2">
    <source>
        <dbReference type="Proteomes" id="UP001151002"/>
    </source>
</evidence>
<accession>A0ABT4AYG0</accession>
<name>A0ABT4AYG0_9ACTN</name>
<reference evidence="1" key="1">
    <citation type="submission" date="2022-11" db="EMBL/GenBank/DDBJ databases">
        <authorList>
            <person name="Somphong A."/>
            <person name="Phongsopitanun W."/>
        </authorList>
    </citation>
    <scope>NUCLEOTIDE SEQUENCE</scope>
    <source>
        <strain evidence="1">Pm04-4</strain>
    </source>
</reference>
<proteinExistence type="predicted"/>
<protein>
    <submittedName>
        <fullName evidence="1">Uncharacterized protein</fullName>
    </submittedName>
</protein>
<dbReference type="RefSeq" id="WP_267563397.1">
    <property type="nucleotide sequence ID" value="NZ_JAPNTZ010000005.1"/>
</dbReference>
<dbReference type="Proteomes" id="UP001151002">
    <property type="component" value="Unassembled WGS sequence"/>
</dbReference>
<dbReference type="EMBL" id="JAPNTZ010000005">
    <property type="protein sequence ID" value="MCY1139283.1"/>
    <property type="molecule type" value="Genomic_DNA"/>
</dbReference>
<evidence type="ECO:0000313" key="1">
    <source>
        <dbReference type="EMBL" id="MCY1139283.1"/>
    </source>
</evidence>
<keyword evidence="2" id="KW-1185">Reference proteome</keyword>
<comment type="caution">
    <text evidence="1">The sequence shown here is derived from an EMBL/GenBank/DDBJ whole genome shotgun (WGS) entry which is preliminary data.</text>
</comment>
<organism evidence="1 2">
    <name type="scientific">Paractinoplanes pyxinae</name>
    <dbReference type="NCBI Taxonomy" id="2997416"/>
    <lineage>
        <taxon>Bacteria</taxon>
        <taxon>Bacillati</taxon>
        <taxon>Actinomycetota</taxon>
        <taxon>Actinomycetes</taxon>
        <taxon>Micromonosporales</taxon>
        <taxon>Micromonosporaceae</taxon>
        <taxon>Paractinoplanes</taxon>
    </lineage>
</organism>
<gene>
    <name evidence="1" type="ORF">OWR29_14885</name>
</gene>